<dbReference type="PANTHER" id="PTHR36504">
    <property type="entry name" value="LIPOPOLYSACCHARIDE EXPORT SYSTEM PROTEIN LPTA"/>
    <property type="match status" value="1"/>
</dbReference>
<evidence type="ECO:0000256" key="1">
    <source>
        <dbReference type="ARBA" id="ARBA00022448"/>
    </source>
</evidence>
<dbReference type="RefSeq" id="WP_107561274.1">
    <property type="nucleotide sequence ID" value="NZ_NVQC01000011.1"/>
</dbReference>
<organism evidence="6 7">
    <name type="scientific">Candidatus Methylomirabilis limnetica</name>
    <dbReference type="NCBI Taxonomy" id="2033718"/>
    <lineage>
        <taxon>Bacteria</taxon>
        <taxon>Candidatus Methylomirabilota</taxon>
        <taxon>Candidatus Methylomirabilia</taxon>
        <taxon>Candidatus Methylomirabilales</taxon>
        <taxon>Candidatus Methylomirabilaceae</taxon>
        <taxon>Candidatus Methylomirabilis</taxon>
    </lineage>
</organism>
<dbReference type="GO" id="GO:0015920">
    <property type="term" value="P:lipopolysaccharide transport"/>
    <property type="evidence" value="ECO:0007669"/>
    <property type="project" value="InterPro"/>
</dbReference>
<dbReference type="EMBL" id="NVQC01000011">
    <property type="protein sequence ID" value="PTL36812.1"/>
    <property type="molecule type" value="Genomic_DNA"/>
</dbReference>
<dbReference type="GO" id="GO:0009279">
    <property type="term" value="C:cell outer membrane"/>
    <property type="evidence" value="ECO:0007669"/>
    <property type="project" value="TreeGrafter"/>
</dbReference>
<comment type="caution">
    <text evidence="6">The sequence shown here is derived from an EMBL/GenBank/DDBJ whole genome shotgun (WGS) entry which is preliminary data.</text>
</comment>
<dbReference type="Pfam" id="PF03968">
    <property type="entry name" value="LptD_N"/>
    <property type="match status" value="1"/>
</dbReference>
<protein>
    <submittedName>
        <fullName evidence="6">Lipopolysaccharide transport periplasmic protein LptA</fullName>
    </submittedName>
</protein>
<dbReference type="NCBIfam" id="TIGR03002">
    <property type="entry name" value="outer_YhbN_LptA"/>
    <property type="match status" value="1"/>
</dbReference>
<dbReference type="GO" id="GO:0030288">
    <property type="term" value="C:outer membrane-bounded periplasmic space"/>
    <property type="evidence" value="ECO:0007669"/>
    <property type="project" value="TreeGrafter"/>
</dbReference>
<evidence type="ECO:0000256" key="3">
    <source>
        <dbReference type="ARBA" id="ARBA00022764"/>
    </source>
</evidence>
<dbReference type="AlphaFoldDB" id="A0A2T4U0E4"/>
<reference evidence="6 7" key="1">
    <citation type="submission" date="2017-09" db="EMBL/GenBank/DDBJ databases">
        <title>Bloom of a denitrifying methanotroph, Candidatus Methylomirabilis limnetica, in a deep stratified lake.</title>
        <authorList>
            <person name="Graf J.S."/>
            <person name="Marchant H.K."/>
            <person name="Tienken D."/>
            <person name="Hach P.F."/>
            <person name="Brand A."/>
            <person name="Schubert C.J."/>
            <person name="Kuypers M.M."/>
            <person name="Milucka J."/>
        </authorList>
    </citation>
    <scope>NUCLEOTIDE SEQUENCE [LARGE SCALE GENOMIC DNA]</scope>
    <source>
        <strain evidence="6 7">Zug</strain>
    </source>
</reference>
<dbReference type="GO" id="GO:0001530">
    <property type="term" value="F:lipopolysaccharide binding"/>
    <property type="evidence" value="ECO:0007669"/>
    <property type="project" value="InterPro"/>
</dbReference>
<feature type="domain" description="Organic solvent tolerance-like N-terminal" evidence="5">
    <location>
        <begin position="36"/>
        <end position="143"/>
    </location>
</feature>
<evidence type="ECO:0000313" key="7">
    <source>
        <dbReference type="Proteomes" id="UP000241436"/>
    </source>
</evidence>
<evidence type="ECO:0000256" key="4">
    <source>
        <dbReference type="SAM" id="MobiDB-lite"/>
    </source>
</evidence>
<keyword evidence="7" id="KW-1185">Reference proteome</keyword>
<keyword evidence="1" id="KW-0813">Transport</keyword>
<accession>A0A2T4U0E4</accession>
<name>A0A2T4U0E4_9BACT</name>
<dbReference type="Proteomes" id="UP000241436">
    <property type="component" value="Unassembled WGS sequence"/>
</dbReference>
<keyword evidence="2" id="KW-0732">Signal</keyword>
<dbReference type="Gene3D" id="2.60.450.10">
    <property type="entry name" value="Lipopolysaccharide (LPS) transport protein A like domain"/>
    <property type="match status" value="1"/>
</dbReference>
<dbReference type="GO" id="GO:0017089">
    <property type="term" value="F:glycolipid transfer activity"/>
    <property type="evidence" value="ECO:0007669"/>
    <property type="project" value="TreeGrafter"/>
</dbReference>
<keyword evidence="3" id="KW-0574">Periplasm</keyword>
<dbReference type="InterPro" id="IPR014340">
    <property type="entry name" value="LptA"/>
</dbReference>
<proteinExistence type="predicted"/>
<reference evidence="7" key="2">
    <citation type="journal article" date="2018" name="Environ. Microbiol.">
        <title>Bloom of a denitrifying methanotroph, 'Candidatus Methylomirabilis limnetica', in a deep stratified lake.</title>
        <authorList>
            <person name="Graf J.S."/>
            <person name="Mayr M.J."/>
            <person name="Marchant H.K."/>
            <person name="Tienken D."/>
            <person name="Hach P.F."/>
            <person name="Brand A."/>
            <person name="Schubert C.J."/>
            <person name="Kuypers M.M."/>
            <person name="Milucka J."/>
        </authorList>
    </citation>
    <scope>NUCLEOTIDE SEQUENCE [LARGE SCALE GENOMIC DNA]</scope>
    <source>
        <strain evidence="7">Zug</strain>
    </source>
</reference>
<dbReference type="OrthoDB" id="9782597at2"/>
<dbReference type="InterPro" id="IPR005653">
    <property type="entry name" value="OstA-like_N"/>
</dbReference>
<dbReference type="PANTHER" id="PTHR36504:SF1">
    <property type="entry name" value="LIPOPOLYSACCHARIDE EXPORT SYSTEM PROTEIN LPTA"/>
    <property type="match status" value="1"/>
</dbReference>
<evidence type="ECO:0000256" key="2">
    <source>
        <dbReference type="ARBA" id="ARBA00022729"/>
    </source>
</evidence>
<feature type="region of interest" description="Disordered" evidence="4">
    <location>
        <begin position="160"/>
        <end position="187"/>
    </location>
</feature>
<gene>
    <name evidence="6" type="primary">lptA</name>
    <name evidence="6" type="ORF">CLG94_02220</name>
</gene>
<evidence type="ECO:0000313" key="6">
    <source>
        <dbReference type="EMBL" id="PTL36812.1"/>
    </source>
</evidence>
<sequence length="187" mass="20492">MNRRSWVATVIVIVNLVLPVGSGRAQERQKGKSPITITSDRLEVNRKLHSAIYTGNVMADDKDKDLVVLSDKMEFLFDEKMERIEKGVATGNVRITNGAKKATGDQLELFRDEDMAVLTGDPRVWQDNDLITGTKITIFLKEDRAIAEGGPSKRVTAILYPKSEGAEQPKSAEPAKADKPTAPKGGS</sequence>
<dbReference type="InterPro" id="IPR052037">
    <property type="entry name" value="LPS_export_LptA"/>
</dbReference>
<evidence type="ECO:0000259" key="5">
    <source>
        <dbReference type="Pfam" id="PF03968"/>
    </source>
</evidence>